<dbReference type="Proteomes" id="UP000663823">
    <property type="component" value="Unassembled WGS sequence"/>
</dbReference>
<sequence>FDVLSKVLQIDSLDHSSKLTTTKTISTFPWQYDLQLNLETWRQVSKDNDVQQIVINKKPLKLNLENLQTYVEKAKDRLKRRSQHELLLRGT</sequence>
<protein>
    <submittedName>
        <fullName evidence="1">Uncharacterized protein</fullName>
    </submittedName>
</protein>
<dbReference type="AlphaFoldDB" id="A0A820ILD2"/>
<organism evidence="1 2">
    <name type="scientific">Rotaria sordida</name>
    <dbReference type="NCBI Taxonomy" id="392033"/>
    <lineage>
        <taxon>Eukaryota</taxon>
        <taxon>Metazoa</taxon>
        <taxon>Spiralia</taxon>
        <taxon>Gnathifera</taxon>
        <taxon>Rotifera</taxon>
        <taxon>Eurotatoria</taxon>
        <taxon>Bdelloidea</taxon>
        <taxon>Philodinida</taxon>
        <taxon>Philodinidae</taxon>
        <taxon>Rotaria</taxon>
    </lineage>
</organism>
<dbReference type="EMBL" id="CAJOAX010050616">
    <property type="protein sequence ID" value="CAF4312003.1"/>
    <property type="molecule type" value="Genomic_DNA"/>
</dbReference>
<name>A0A820ILD2_9BILA</name>
<feature type="non-terminal residue" evidence="1">
    <location>
        <position position="1"/>
    </location>
</feature>
<feature type="non-terminal residue" evidence="1">
    <location>
        <position position="91"/>
    </location>
</feature>
<gene>
    <name evidence="1" type="ORF">OTI717_LOCUS42376</name>
</gene>
<evidence type="ECO:0000313" key="1">
    <source>
        <dbReference type="EMBL" id="CAF4312003.1"/>
    </source>
</evidence>
<comment type="caution">
    <text evidence="1">The sequence shown here is derived from an EMBL/GenBank/DDBJ whole genome shotgun (WGS) entry which is preliminary data.</text>
</comment>
<evidence type="ECO:0000313" key="2">
    <source>
        <dbReference type="Proteomes" id="UP000663823"/>
    </source>
</evidence>
<reference evidence="1" key="1">
    <citation type="submission" date="2021-02" db="EMBL/GenBank/DDBJ databases">
        <authorList>
            <person name="Nowell W R."/>
        </authorList>
    </citation>
    <scope>NUCLEOTIDE SEQUENCE</scope>
</reference>
<proteinExistence type="predicted"/>
<accession>A0A820ILD2</accession>